<feature type="non-terminal residue" evidence="2">
    <location>
        <position position="1"/>
    </location>
</feature>
<organism evidence="2 3">
    <name type="scientific">Trichinella zimbabwensis</name>
    <dbReference type="NCBI Taxonomy" id="268475"/>
    <lineage>
        <taxon>Eukaryota</taxon>
        <taxon>Metazoa</taxon>
        <taxon>Ecdysozoa</taxon>
        <taxon>Nematoda</taxon>
        <taxon>Enoplea</taxon>
        <taxon>Dorylaimia</taxon>
        <taxon>Trichinellida</taxon>
        <taxon>Trichinellidae</taxon>
        <taxon>Trichinella</taxon>
    </lineage>
</organism>
<dbReference type="OrthoDB" id="10438040at2759"/>
<name>A0A0V1HJU7_9BILA</name>
<sequence>LKRSDDNSQEEQSAFEGKGDKSSGIMKGRRNEDFTMMD</sequence>
<dbReference type="AlphaFoldDB" id="A0A0V1HJU7"/>
<accession>A0A0V1HJU7</accession>
<evidence type="ECO:0000313" key="3">
    <source>
        <dbReference type="Proteomes" id="UP000055024"/>
    </source>
</evidence>
<dbReference type="EMBL" id="JYDP01000065">
    <property type="protein sequence ID" value="KRZ10005.1"/>
    <property type="molecule type" value="Genomic_DNA"/>
</dbReference>
<feature type="compositionally biased region" description="Basic and acidic residues" evidence="1">
    <location>
        <begin position="29"/>
        <end position="38"/>
    </location>
</feature>
<reference evidence="2 3" key="1">
    <citation type="submission" date="2015-01" db="EMBL/GenBank/DDBJ databases">
        <title>Evolution of Trichinella species and genotypes.</title>
        <authorList>
            <person name="Korhonen P.K."/>
            <person name="Edoardo P."/>
            <person name="Giuseppe L.R."/>
            <person name="Gasser R.B."/>
        </authorList>
    </citation>
    <scope>NUCLEOTIDE SEQUENCE [LARGE SCALE GENOMIC DNA]</scope>
    <source>
        <strain evidence="2">ISS1029</strain>
    </source>
</reference>
<evidence type="ECO:0000256" key="1">
    <source>
        <dbReference type="SAM" id="MobiDB-lite"/>
    </source>
</evidence>
<dbReference type="Proteomes" id="UP000055024">
    <property type="component" value="Unassembled WGS sequence"/>
</dbReference>
<comment type="caution">
    <text evidence="2">The sequence shown here is derived from an EMBL/GenBank/DDBJ whole genome shotgun (WGS) entry which is preliminary data.</text>
</comment>
<gene>
    <name evidence="2" type="ORF">T11_3315</name>
</gene>
<protein>
    <submittedName>
        <fullName evidence="2">Uncharacterized protein</fullName>
    </submittedName>
</protein>
<feature type="region of interest" description="Disordered" evidence="1">
    <location>
        <begin position="1"/>
        <end position="38"/>
    </location>
</feature>
<keyword evidence="3" id="KW-1185">Reference proteome</keyword>
<evidence type="ECO:0000313" key="2">
    <source>
        <dbReference type="EMBL" id="KRZ10005.1"/>
    </source>
</evidence>
<proteinExistence type="predicted"/>